<evidence type="ECO:0000313" key="2">
    <source>
        <dbReference type="Proteomes" id="UP000318578"/>
    </source>
</evidence>
<dbReference type="EMBL" id="VJZA01000044">
    <property type="protein sequence ID" value="TVT19694.1"/>
    <property type="molecule type" value="Genomic_DNA"/>
</dbReference>
<dbReference type="RefSeq" id="WP_144642061.1">
    <property type="nucleotide sequence ID" value="NZ_BNAX01000002.1"/>
</dbReference>
<accession>A0A558A5Z4</accession>
<dbReference type="AlphaFoldDB" id="A0A558A5Z4"/>
<comment type="caution">
    <text evidence="1">The sequence shown here is derived from an EMBL/GenBank/DDBJ whole genome shotgun (WGS) entry which is preliminary data.</text>
</comment>
<reference evidence="1 2" key="1">
    <citation type="submission" date="2019-07" db="EMBL/GenBank/DDBJ databases">
        <title>New species of Amycolatopsis and Streptomyces.</title>
        <authorList>
            <person name="Duangmal K."/>
            <person name="Teo W.F.A."/>
            <person name="Lipun K."/>
        </authorList>
    </citation>
    <scope>NUCLEOTIDE SEQUENCE [LARGE SCALE GENOMIC DNA]</scope>
    <source>
        <strain evidence="1 2">JCM 30562</strain>
    </source>
</reference>
<evidence type="ECO:0000313" key="1">
    <source>
        <dbReference type="EMBL" id="TVT19694.1"/>
    </source>
</evidence>
<name>A0A558A5Z4_9PSEU</name>
<organism evidence="1 2">
    <name type="scientific">Amycolatopsis acidiphila</name>
    <dbReference type="NCBI Taxonomy" id="715473"/>
    <lineage>
        <taxon>Bacteria</taxon>
        <taxon>Bacillati</taxon>
        <taxon>Actinomycetota</taxon>
        <taxon>Actinomycetes</taxon>
        <taxon>Pseudonocardiales</taxon>
        <taxon>Pseudonocardiaceae</taxon>
        <taxon>Amycolatopsis</taxon>
    </lineage>
</organism>
<sequence length="63" mass="6763">MAWWAAFVLTLLASATVSRLTYGPVGLHGFGVTRRGVGRTAVYDGEQADADDNYGAEEDLTKD</sequence>
<dbReference type="Proteomes" id="UP000318578">
    <property type="component" value="Unassembled WGS sequence"/>
</dbReference>
<gene>
    <name evidence="1" type="ORF">FNH06_23580</name>
</gene>
<keyword evidence="2" id="KW-1185">Reference proteome</keyword>
<proteinExistence type="predicted"/>
<protein>
    <submittedName>
        <fullName evidence="1">Uncharacterized protein</fullName>
    </submittedName>
</protein>